<name>D0LDI5_GORB4</name>
<gene>
    <name evidence="2" type="ordered locus">Gbro_0472</name>
</gene>
<reference evidence="3" key="1">
    <citation type="submission" date="2009-10" db="EMBL/GenBank/DDBJ databases">
        <title>The complete chromosome of Gordonia bronchialis DSM 43247.</title>
        <authorList>
            <consortium name="US DOE Joint Genome Institute (JGI-PGF)"/>
            <person name="Lucas S."/>
            <person name="Copeland A."/>
            <person name="Lapidus A."/>
            <person name="Glavina del Rio T."/>
            <person name="Dalin E."/>
            <person name="Tice H."/>
            <person name="Bruce D."/>
            <person name="Goodwin L."/>
            <person name="Pitluck S."/>
            <person name="Kyrpides N."/>
            <person name="Mavromatis K."/>
            <person name="Ivanova N."/>
            <person name="Ovchinnikova G."/>
            <person name="Saunders E."/>
            <person name="Brettin T."/>
            <person name="Detter J.C."/>
            <person name="Han C."/>
            <person name="Larimer F."/>
            <person name="Land M."/>
            <person name="Hauser L."/>
            <person name="Markowitz V."/>
            <person name="Cheng J.-F."/>
            <person name="Hugenholtz P."/>
            <person name="Woyke T."/>
            <person name="Wu D."/>
            <person name="Jando M."/>
            <person name="Schneider S."/>
            <person name="Goeker M."/>
            <person name="Klenk H.-P."/>
            <person name="Eisen J.A."/>
        </authorList>
    </citation>
    <scope>NUCLEOTIDE SEQUENCE [LARGE SCALE GENOMIC DNA]</scope>
    <source>
        <strain evidence="3">ATCC 25592 / DSM 43247 / BCRC 13721 / JCM 3198 / KCTC 3076 / NBRC 16047 / NCTC 10667</strain>
    </source>
</reference>
<evidence type="ECO:0000313" key="2">
    <source>
        <dbReference type="EMBL" id="ACY19805.1"/>
    </source>
</evidence>
<dbReference type="EMBL" id="CP001802">
    <property type="protein sequence ID" value="ACY19805.1"/>
    <property type="molecule type" value="Genomic_DNA"/>
</dbReference>
<dbReference type="OrthoDB" id="9812120at2"/>
<dbReference type="Proteomes" id="UP000001219">
    <property type="component" value="Chromosome"/>
</dbReference>
<feature type="chain" id="PRO_5003010094" description="Lipoprotein" evidence="1">
    <location>
        <begin position="25"/>
        <end position="483"/>
    </location>
</feature>
<evidence type="ECO:0000313" key="3">
    <source>
        <dbReference type="Proteomes" id="UP000001219"/>
    </source>
</evidence>
<keyword evidence="1" id="KW-0732">Signal</keyword>
<feature type="signal peptide" evidence="1">
    <location>
        <begin position="1"/>
        <end position="24"/>
    </location>
</feature>
<dbReference type="STRING" id="526226.Gbro_0472"/>
<evidence type="ECO:0008006" key="4">
    <source>
        <dbReference type="Google" id="ProtNLM"/>
    </source>
</evidence>
<sequence>MTRARMAWILVLGLVVALLTAASAAVVQSGPAVMLTTQVAGVSVIGGSEPAAVLLSRQLFGSSASAIVVGSDAGDADWQRATDEAIRRHVPVFGVGADGADTVSAELRRLGVGSLHIVGSVPDDVRAIAPNRDLDSVSGNEPADGPAPLVYVTTTAGRDAVATARAASARVVTLPVADPRATGESVAALKDSDAPVLAVGDQFGDDAEFARRVAAARSVAELPGGGQLIFPMRRMVALYGSPDAPALGPLGRQDIPSSIARAKRLAADYQRVSRVPVIPAFEIIATVASASPGEGNTYTNMIDPAVIRPWIAAARAAGVYVTLDLQPGRMDFLSQAKRYAEFLRQPHVGLALDPEWRLKPNQVHLTQIGSVEAAEVNRTSDWLATLIRDNQLPQKLFVLHQFDSDMLANRKQIITSHPELQVLLHADGHGAPPVKMDTWRRLITDLPAGVWMGWKNFYTEDKPTFTPAQTMAVTPTPWFVSYQ</sequence>
<organism evidence="2 3">
    <name type="scientific">Gordonia bronchialis (strain ATCC 25592 / DSM 43247 / BCRC 13721 / JCM 3198 / KCTC 3076 / NBRC 16047 / NCTC 10667)</name>
    <name type="common">Rhodococcus bronchialis</name>
    <dbReference type="NCBI Taxonomy" id="526226"/>
    <lineage>
        <taxon>Bacteria</taxon>
        <taxon>Bacillati</taxon>
        <taxon>Actinomycetota</taxon>
        <taxon>Actinomycetes</taxon>
        <taxon>Mycobacteriales</taxon>
        <taxon>Gordoniaceae</taxon>
        <taxon>Gordonia</taxon>
    </lineage>
</organism>
<reference evidence="2 3" key="2">
    <citation type="journal article" date="2010" name="Stand. Genomic Sci.">
        <title>Complete genome sequence of Gordonia bronchialis type strain (3410).</title>
        <authorList>
            <person name="Ivanova N."/>
            <person name="Sikorski J."/>
            <person name="Jando M."/>
            <person name="Lapidus A."/>
            <person name="Nolan M."/>
            <person name="Lucas S."/>
            <person name="Del Rio T.G."/>
            <person name="Tice H."/>
            <person name="Copeland A."/>
            <person name="Cheng J.F."/>
            <person name="Chen F."/>
            <person name="Bruce D."/>
            <person name="Goodwin L."/>
            <person name="Pitluck S."/>
            <person name="Mavromatis K."/>
            <person name="Ovchinnikova G."/>
            <person name="Pati A."/>
            <person name="Chen A."/>
            <person name="Palaniappan K."/>
            <person name="Land M."/>
            <person name="Hauser L."/>
            <person name="Chang Y.J."/>
            <person name="Jeffries C.D."/>
            <person name="Chain P."/>
            <person name="Saunders E."/>
            <person name="Han C."/>
            <person name="Detter J.C."/>
            <person name="Brettin T."/>
            <person name="Rohde M."/>
            <person name="Goker M."/>
            <person name="Bristow J."/>
            <person name="Eisen J.A."/>
            <person name="Markowitz V."/>
            <person name="Hugenholtz P."/>
            <person name="Klenk H.P."/>
            <person name="Kyrpides N.C."/>
        </authorList>
    </citation>
    <scope>NUCLEOTIDE SEQUENCE [LARGE SCALE GENOMIC DNA]</scope>
    <source>
        <strain evidence="3">ATCC 25592 / DSM 43247 / BCRC 13721 / JCM 3198 / KCTC 3076 / NBRC 16047 / NCTC 10667</strain>
    </source>
</reference>
<keyword evidence="3" id="KW-1185">Reference proteome</keyword>
<evidence type="ECO:0000256" key="1">
    <source>
        <dbReference type="SAM" id="SignalP"/>
    </source>
</evidence>
<dbReference type="HOGENOM" id="CLU_037716_2_0_11"/>
<proteinExistence type="predicted"/>
<dbReference type="eggNOG" id="COG3266">
    <property type="taxonomic scope" value="Bacteria"/>
</dbReference>
<protein>
    <recommendedName>
        <fullName evidence="4">Lipoprotein</fullName>
    </recommendedName>
</protein>
<dbReference type="KEGG" id="gbr:Gbro_0472"/>
<dbReference type="AlphaFoldDB" id="D0LDI5"/>
<accession>D0LDI5</accession>
<dbReference type="RefSeq" id="WP_012832394.1">
    <property type="nucleotide sequence ID" value="NC_013441.1"/>
</dbReference>